<evidence type="ECO:0000313" key="2">
    <source>
        <dbReference type="EMBL" id="PLT43745.1"/>
    </source>
</evidence>
<keyword evidence="3" id="KW-1185">Reference proteome</keyword>
<name>A0A2N5N086_9BACL</name>
<comment type="caution">
    <text evidence="2">The sequence shown here is derived from an EMBL/GenBank/DDBJ whole genome shotgun (WGS) entry which is preliminary data.</text>
</comment>
<gene>
    <name evidence="2" type="ORF">B8V81_2176</name>
</gene>
<dbReference type="EMBL" id="NFEZ01000004">
    <property type="protein sequence ID" value="PLT43745.1"/>
    <property type="molecule type" value="Genomic_DNA"/>
</dbReference>
<evidence type="ECO:0000256" key="1">
    <source>
        <dbReference type="SAM" id="MobiDB-lite"/>
    </source>
</evidence>
<feature type="region of interest" description="Disordered" evidence="1">
    <location>
        <begin position="1"/>
        <end position="50"/>
    </location>
</feature>
<organism evidence="2 3">
    <name type="scientific">Paenibacillus pasadenensis</name>
    <dbReference type="NCBI Taxonomy" id="217090"/>
    <lineage>
        <taxon>Bacteria</taxon>
        <taxon>Bacillati</taxon>
        <taxon>Bacillota</taxon>
        <taxon>Bacilli</taxon>
        <taxon>Bacillales</taxon>
        <taxon>Paenibacillaceae</taxon>
        <taxon>Paenibacillus</taxon>
    </lineage>
</organism>
<proteinExistence type="predicted"/>
<feature type="compositionally biased region" description="Basic residues" evidence="1">
    <location>
        <begin position="21"/>
        <end position="36"/>
    </location>
</feature>
<reference evidence="2 3" key="1">
    <citation type="submission" date="2017-05" db="EMBL/GenBank/DDBJ databases">
        <title>Functional genome analysis of Paenibacillus pasadenensis strain R16: insights on endophytic life style and antifungal activity.</title>
        <authorList>
            <person name="Passera A."/>
            <person name="Marcolungo L."/>
            <person name="Casati P."/>
            <person name="Brasca M."/>
            <person name="Quaglino F."/>
            <person name="Delledonne M."/>
        </authorList>
    </citation>
    <scope>NUCLEOTIDE SEQUENCE [LARGE SCALE GENOMIC DNA]</scope>
    <source>
        <strain evidence="2 3">R16</strain>
    </source>
</reference>
<evidence type="ECO:0000313" key="3">
    <source>
        <dbReference type="Proteomes" id="UP000234789"/>
    </source>
</evidence>
<sequence length="50" mass="5870">MRRRPKPRRRSARAPHPPRAQPHRRPATSRPRRRPPTHAPTRPTDTPPAE</sequence>
<protein>
    <submittedName>
        <fullName evidence="2">Uncharacterized protein</fullName>
    </submittedName>
</protein>
<accession>A0A2N5N086</accession>
<feature type="compositionally biased region" description="Basic residues" evidence="1">
    <location>
        <begin position="1"/>
        <end position="13"/>
    </location>
</feature>
<dbReference type="AlphaFoldDB" id="A0A2N5N086"/>
<dbReference type="Proteomes" id="UP000234789">
    <property type="component" value="Unassembled WGS sequence"/>
</dbReference>